<evidence type="ECO:0000313" key="2">
    <source>
        <dbReference type="EMBL" id="CEI64800.1"/>
    </source>
</evidence>
<protein>
    <submittedName>
        <fullName evidence="2">Uncharacterized protein</fullName>
    </submittedName>
</protein>
<dbReference type="EMBL" id="LN649229">
    <property type="protein sequence ID" value="CEI64800.1"/>
    <property type="molecule type" value="Genomic_DNA"/>
</dbReference>
<feature type="compositionally biased region" description="Basic and acidic residues" evidence="1">
    <location>
        <begin position="55"/>
        <end position="64"/>
    </location>
</feature>
<feature type="region of interest" description="Disordered" evidence="1">
    <location>
        <begin position="41"/>
        <end position="64"/>
    </location>
</feature>
<name>A0A2L2TTX6_9HYPO</name>
<evidence type="ECO:0000256" key="1">
    <source>
        <dbReference type="SAM" id="MobiDB-lite"/>
    </source>
</evidence>
<reference evidence="3" key="1">
    <citation type="submission" date="2014-10" db="EMBL/GenBank/DDBJ databases">
        <authorList>
            <person name="King R."/>
        </authorList>
    </citation>
    <scope>NUCLEOTIDE SEQUENCE [LARGE SCALE GENOMIC DNA]</scope>
    <source>
        <strain evidence="3">A3/5</strain>
    </source>
</reference>
<dbReference type="Proteomes" id="UP000245910">
    <property type="component" value="Chromosome I"/>
</dbReference>
<keyword evidence="3" id="KW-1185">Reference proteome</keyword>
<accession>A0A2L2TTX6</accession>
<organism evidence="2 3">
    <name type="scientific">Fusarium venenatum</name>
    <dbReference type="NCBI Taxonomy" id="56646"/>
    <lineage>
        <taxon>Eukaryota</taxon>
        <taxon>Fungi</taxon>
        <taxon>Dikarya</taxon>
        <taxon>Ascomycota</taxon>
        <taxon>Pezizomycotina</taxon>
        <taxon>Sordariomycetes</taxon>
        <taxon>Hypocreomycetidae</taxon>
        <taxon>Hypocreales</taxon>
        <taxon>Nectriaceae</taxon>
        <taxon>Fusarium</taxon>
    </lineage>
</organism>
<evidence type="ECO:0000313" key="3">
    <source>
        <dbReference type="Proteomes" id="UP000245910"/>
    </source>
</evidence>
<proteinExistence type="predicted"/>
<sequence length="64" mass="7135">MHKPFDTERESIVSLGSEINQSTPIIQAAVVASGQLNTHFGPRQRPAQPEDEDDNMFRLEDIAV</sequence>
<dbReference type="AlphaFoldDB" id="A0A2L2TTX6"/>